<feature type="region of interest" description="Disordered" evidence="1">
    <location>
        <begin position="157"/>
        <end position="196"/>
    </location>
</feature>
<evidence type="ECO:0000313" key="2">
    <source>
        <dbReference type="EMBL" id="KAF1977248.1"/>
    </source>
</evidence>
<feature type="compositionally biased region" description="Basic and acidic residues" evidence="1">
    <location>
        <begin position="169"/>
        <end position="178"/>
    </location>
</feature>
<dbReference type="AlphaFoldDB" id="A0A6A5VKN0"/>
<evidence type="ECO:0000256" key="1">
    <source>
        <dbReference type="SAM" id="MobiDB-lite"/>
    </source>
</evidence>
<dbReference type="Proteomes" id="UP000800036">
    <property type="component" value="Unassembled WGS sequence"/>
</dbReference>
<organism evidence="2 3">
    <name type="scientific">Bimuria novae-zelandiae CBS 107.79</name>
    <dbReference type="NCBI Taxonomy" id="1447943"/>
    <lineage>
        <taxon>Eukaryota</taxon>
        <taxon>Fungi</taxon>
        <taxon>Dikarya</taxon>
        <taxon>Ascomycota</taxon>
        <taxon>Pezizomycotina</taxon>
        <taxon>Dothideomycetes</taxon>
        <taxon>Pleosporomycetidae</taxon>
        <taxon>Pleosporales</taxon>
        <taxon>Massarineae</taxon>
        <taxon>Didymosphaeriaceae</taxon>
        <taxon>Bimuria</taxon>
    </lineage>
</organism>
<feature type="region of interest" description="Disordered" evidence="1">
    <location>
        <begin position="215"/>
        <end position="241"/>
    </location>
</feature>
<protein>
    <submittedName>
        <fullName evidence="2">Uncharacterized protein</fullName>
    </submittedName>
</protein>
<name>A0A6A5VKN0_9PLEO</name>
<evidence type="ECO:0000313" key="3">
    <source>
        <dbReference type="Proteomes" id="UP000800036"/>
    </source>
</evidence>
<sequence length="300" mass="32973">MSDRDSIPYGGLLLVFAKDEFGGPGTFTTPDGREYTAEEVAAAEALVAMSNEDFASTASSRDGKTLRVTPGPTKTVELRDPSTSVETDDASMSVLDRMTRNALKGRHVEDNRPTNLEQNLKRGFSGFDGINSIDVNARESDFSKFFGFGPSSILISHQRGTNVEDENTKDESEAGTDIKDEDMDSDSKADSSNASISASEITTLLSSENVKVWPEAPLPKAPTSGEANTPTSKKHPIKKVQSGRVEKTRGWLKGDDLLDLVTAWLQGLTYRQICEDLCSTPVQQCYAKQKCQRRQRMLYW</sequence>
<reference evidence="2" key="1">
    <citation type="journal article" date="2020" name="Stud. Mycol.">
        <title>101 Dothideomycetes genomes: a test case for predicting lifestyles and emergence of pathogens.</title>
        <authorList>
            <person name="Haridas S."/>
            <person name="Albert R."/>
            <person name="Binder M."/>
            <person name="Bloem J."/>
            <person name="Labutti K."/>
            <person name="Salamov A."/>
            <person name="Andreopoulos B."/>
            <person name="Baker S."/>
            <person name="Barry K."/>
            <person name="Bills G."/>
            <person name="Bluhm B."/>
            <person name="Cannon C."/>
            <person name="Castanera R."/>
            <person name="Culley D."/>
            <person name="Daum C."/>
            <person name="Ezra D."/>
            <person name="Gonzalez J."/>
            <person name="Henrissat B."/>
            <person name="Kuo A."/>
            <person name="Liang C."/>
            <person name="Lipzen A."/>
            <person name="Lutzoni F."/>
            <person name="Magnuson J."/>
            <person name="Mondo S."/>
            <person name="Nolan M."/>
            <person name="Ohm R."/>
            <person name="Pangilinan J."/>
            <person name="Park H.-J."/>
            <person name="Ramirez L."/>
            <person name="Alfaro M."/>
            <person name="Sun H."/>
            <person name="Tritt A."/>
            <person name="Yoshinaga Y."/>
            <person name="Zwiers L.-H."/>
            <person name="Turgeon B."/>
            <person name="Goodwin S."/>
            <person name="Spatafora J."/>
            <person name="Crous P."/>
            <person name="Grigoriev I."/>
        </authorList>
    </citation>
    <scope>NUCLEOTIDE SEQUENCE</scope>
    <source>
        <strain evidence="2">CBS 107.79</strain>
    </source>
</reference>
<feature type="region of interest" description="Disordered" evidence="1">
    <location>
        <begin position="54"/>
        <end position="90"/>
    </location>
</feature>
<accession>A0A6A5VKN0</accession>
<dbReference type="EMBL" id="ML976664">
    <property type="protein sequence ID" value="KAF1977248.1"/>
    <property type="molecule type" value="Genomic_DNA"/>
</dbReference>
<proteinExistence type="predicted"/>
<keyword evidence="3" id="KW-1185">Reference proteome</keyword>
<gene>
    <name evidence="2" type="ORF">BU23DRAFT_565370</name>
</gene>